<sequence length="297" mass="34803">MLTLFTVPRSFTGKYQQVQLNALKSWQLLHPRIQIILFGDEPGTKRIAKDYHVDYIGTVAKTEFGAPLLHDIFNTARKFARYQTLMYTNSDMIYLADLITSLKLISLPQYLLIGRRYNLDIEKKSVFNKSWKAKLLERFQTESQLYKYGALDYFIFPKTVDFRMLPFAVGRTAWDNWMVYKARALDIPVIDASKTITAIHQNHESDHAHGNAAVRFKQERDRNWKLVGDRRKFFNTRDADYILTDTGLQNQSISPKRIIRAIEKFPVLNKQFGFIVEPIVLIVRGIRFFRDKLRARS</sequence>
<dbReference type="PANTHER" id="PTHR47483:SF1">
    <property type="entry name" value="BETA-ARABINOFURANOSYLTRANSFERASE RAY1"/>
    <property type="match status" value="1"/>
</dbReference>
<dbReference type="AlphaFoldDB" id="A0A0G1CIZ2"/>
<evidence type="ECO:0000313" key="1">
    <source>
        <dbReference type="EMBL" id="KKS85449.1"/>
    </source>
</evidence>
<name>A0A0G1CIZ2_9BACT</name>
<reference evidence="1 2" key="1">
    <citation type="journal article" date="2015" name="Nature">
        <title>rRNA introns, odd ribosomes, and small enigmatic genomes across a large radiation of phyla.</title>
        <authorList>
            <person name="Brown C.T."/>
            <person name="Hug L.A."/>
            <person name="Thomas B.C."/>
            <person name="Sharon I."/>
            <person name="Castelle C.J."/>
            <person name="Singh A."/>
            <person name="Wilkins M.J."/>
            <person name="Williams K.H."/>
            <person name="Banfield J.F."/>
        </authorList>
    </citation>
    <scope>NUCLEOTIDE SEQUENCE [LARGE SCALE GENOMIC DNA]</scope>
</reference>
<evidence type="ECO:0008006" key="3">
    <source>
        <dbReference type="Google" id="ProtNLM"/>
    </source>
</evidence>
<evidence type="ECO:0000313" key="2">
    <source>
        <dbReference type="Proteomes" id="UP000034543"/>
    </source>
</evidence>
<protein>
    <recommendedName>
        <fullName evidence="3">Glycosyl transferase family 2</fullName>
    </recommendedName>
</protein>
<comment type="caution">
    <text evidence="1">The sequence shown here is derived from an EMBL/GenBank/DDBJ whole genome shotgun (WGS) entry which is preliminary data.</text>
</comment>
<dbReference type="InterPro" id="IPR044575">
    <property type="entry name" value="RAY1-like"/>
</dbReference>
<accession>A0A0G1CIZ2</accession>
<dbReference type="Proteomes" id="UP000034543">
    <property type="component" value="Unassembled WGS sequence"/>
</dbReference>
<organism evidence="1 2">
    <name type="scientific">Candidatus Gottesmanbacteria bacterium GW2011_GWA1_43_11</name>
    <dbReference type="NCBI Taxonomy" id="1618436"/>
    <lineage>
        <taxon>Bacteria</taxon>
        <taxon>Candidatus Gottesmaniibacteriota</taxon>
    </lineage>
</organism>
<gene>
    <name evidence="1" type="ORF">UV59_C0007G0032</name>
</gene>
<proteinExistence type="predicted"/>
<dbReference type="EMBL" id="LCFB01000007">
    <property type="protein sequence ID" value="KKS85449.1"/>
    <property type="molecule type" value="Genomic_DNA"/>
</dbReference>
<dbReference type="STRING" id="1618436.UV59_C0007G0032"/>
<dbReference type="PANTHER" id="PTHR47483">
    <property type="entry name" value="BETA-ARABINOFURANOSYLTRANSFERASE RAY1"/>
    <property type="match status" value="1"/>
</dbReference>
<dbReference type="GO" id="GO:0016757">
    <property type="term" value="F:glycosyltransferase activity"/>
    <property type="evidence" value="ECO:0007669"/>
    <property type="project" value="InterPro"/>
</dbReference>